<name>A0ABV1TBQ4_9ACTN</name>
<keyword evidence="2" id="KW-0812">Transmembrane</keyword>
<dbReference type="PANTHER" id="PTHR42305:SF1">
    <property type="entry name" value="MEMBRANE PROTEIN RV1733C-RELATED"/>
    <property type="match status" value="1"/>
</dbReference>
<accession>A0ABV1TBQ4</accession>
<dbReference type="EMBL" id="JBEOZM010000003">
    <property type="protein sequence ID" value="MER6267472.1"/>
    <property type="molecule type" value="Genomic_DNA"/>
</dbReference>
<comment type="caution">
    <text evidence="3">The sequence shown here is derived from an EMBL/GenBank/DDBJ whole genome shotgun (WGS) entry which is preliminary data.</text>
</comment>
<dbReference type="PANTHER" id="PTHR42305">
    <property type="entry name" value="MEMBRANE PROTEIN RV1733C-RELATED"/>
    <property type="match status" value="1"/>
</dbReference>
<organism evidence="3 4">
    <name type="scientific">Streptomyces sp. 900105755</name>
    <dbReference type="NCBI Taxonomy" id="3154389"/>
    <lineage>
        <taxon>Bacteria</taxon>
        <taxon>Bacillati</taxon>
        <taxon>Actinomycetota</taxon>
        <taxon>Actinomycetes</taxon>
        <taxon>Kitasatosporales</taxon>
        <taxon>Streptomycetaceae</taxon>
        <taxon>Streptomyces</taxon>
    </lineage>
</organism>
<dbReference type="InterPro" id="IPR039708">
    <property type="entry name" value="MT1774/Rv1733c-like"/>
</dbReference>
<reference evidence="3 4" key="1">
    <citation type="submission" date="2024-06" db="EMBL/GenBank/DDBJ databases">
        <title>The Natural Products Discovery Center: Release of the First 8490 Sequenced Strains for Exploring Actinobacteria Biosynthetic Diversity.</title>
        <authorList>
            <person name="Kalkreuter E."/>
            <person name="Kautsar S.A."/>
            <person name="Yang D."/>
            <person name="Bader C.D."/>
            <person name="Teijaro C.N."/>
            <person name="Fluegel L."/>
            <person name="Davis C.M."/>
            <person name="Simpson J.R."/>
            <person name="Lauterbach L."/>
            <person name="Steele A.D."/>
            <person name="Gui C."/>
            <person name="Meng S."/>
            <person name="Li G."/>
            <person name="Viehrig K."/>
            <person name="Ye F."/>
            <person name="Su P."/>
            <person name="Kiefer A.F."/>
            <person name="Nichols A."/>
            <person name="Cepeda A.J."/>
            <person name="Yan W."/>
            <person name="Fan B."/>
            <person name="Jiang Y."/>
            <person name="Adhikari A."/>
            <person name="Zheng C.-J."/>
            <person name="Schuster L."/>
            <person name="Cowan T.M."/>
            <person name="Smanski M.J."/>
            <person name="Chevrette M.G."/>
            <person name="De Carvalho L.P.S."/>
            <person name="Shen B."/>
        </authorList>
    </citation>
    <scope>NUCLEOTIDE SEQUENCE [LARGE SCALE GENOMIC DNA]</scope>
    <source>
        <strain evidence="3 4">NPDC001694</strain>
    </source>
</reference>
<feature type="region of interest" description="Disordered" evidence="1">
    <location>
        <begin position="77"/>
        <end position="99"/>
    </location>
</feature>
<sequence>MPLKAFRGPKVWLWRWRRNPLKRRADTMEAWVLLGAWLLTLLAGVFAGLAAARSVEDGLARERVEWHPVVAHVLDKAPGSAGAKSGSSGSSESSDSSNGERVWARVGWTVADGSAHSGQARVPAGSRVGTPVTVWTDLQGHLVTRPATTSEAHLRSALIGGLVGLSAAAVPFVAGLVARGRLERRRMDRWDAEWARLGPQWGRMTG</sequence>
<feature type="transmembrane region" description="Helical" evidence="2">
    <location>
        <begin position="157"/>
        <end position="178"/>
    </location>
</feature>
<feature type="compositionally biased region" description="Low complexity" evidence="1">
    <location>
        <begin position="79"/>
        <end position="99"/>
    </location>
</feature>
<keyword evidence="4" id="KW-1185">Reference proteome</keyword>
<gene>
    <name evidence="3" type="ORF">ABT211_09255</name>
</gene>
<evidence type="ECO:0000256" key="1">
    <source>
        <dbReference type="SAM" id="MobiDB-lite"/>
    </source>
</evidence>
<keyword evidence="2" id="KW-0472">Membrane</keyword>
<evidence type="ECO:0000256" key="2">
    <source>
        <dbReference type="SAM" id="Phobius"/>
    </source>
</evidence>
<dbReference type="Proteomes" id="UP001490365">
    <property type="component" value="Unassembled WGS sequence"/>
</dbReference>
<evidence type="ECO:0000313" key="4">
    <source>
        <dbReference type="Proteomes" id="UP001490365"/>
    </source>
</evidence>
<dbReference type="RefSeq" id="WP_351956121.1">
    <property type="nucleotide sequence ID" value="NZ_JBEOZM010000003.1"/>
</dbReference>
<proteinExistence type="predicted"/>
<evidence type="ECO:0000313" key="3">
    <source>
        <dbReference type="EMBL" id="MER6267472.1"/>
    </source>
</evidence>
<protein>
    <submittedName>
        <fullName evidence="3">Uncharacterized protein</fullName>
    </submittedName>
</protein>
<keyword evidence="2" id="KW-1133">Transmembrane helix</keyword>